<keyword evidence="2" id="KW-1185">Reference proteome</keyword>
<protein>
    <submittedName>
        <fullName evidence="1">Uncharacterized protein</fullName>
    </submittedName>
</protein>
<name>A0A165NEK4_9AGAM</name>
<reference evidence="1 2" key="1">
    <citation type="journal article" date="2016" name="Mol. Biol. Evol.">
        <title>Comparative Genomics of Early-Diverging Mushroom-Forming Fungi Provides Insights into the Origins of Lignocellulose Decay Capabilities.</title>
        <authorList>
            <person name="Nagy L.G."/>
            <person name="Riley R."/>
            <person name="Tritt A."/>
            <person name="Adam C."/>
            <person name="Daum C."/>
            <person name="Floudas D."/>
            <person name="Sun H."/>
            <person name="Yadav J.S."/>
            <person name="Pangilinan J."/>
            <person name="Larsson K.H."/>
            <person name="Matsuura K."/>
            <person name="Barry K."/>
            <person name="Labutti K."/>
            <person name="Kuo R."/>
            <person name="Ohm R.A."/>
            <person name="Bhattacharya S.S."/>
            <person name="Shirouzu T."/>
            <person name="Yoshinaga Y."/>
            <person name="Martin F.M."/>
            <person name="Grigoriev I.V."/>
            <person name="Hibbett D.S."/>
        </authorList>
    </citation>
    <scope>NUCLEOTIDE SEQUENCE [LARGE SCALE GENOMIC DNA]</scope>
    <source>
        <strain evidence="1 2">HHB14362 ss-1</strain>
    </source>
</reference>
<evidence type="ECO:0000313" key="1">
    <source>
        <dbReference type="EMBL" id="KZT19534.1"/>
    </source>
</evidence>
<sequence>MATFATRDSLLVADDIVDCILRSLLDFSCLLSVIVVSKRVYNSYHCHSASIRRSIAFGLVGPALPQALRLVRYDDLLSRDPSEWPSESQVFEASITLQEANSLARNVRVVDQLESLFSRSFYTSSSRSLLSEQELHHFHRALYRFWLYANMFCTGLDTDVDNDVASKRAFFTQLSENTELFQFAQVVEFLNEMIRWICTANGRPFSGEAANGDPYEMGFAISLGPGLIVDIFTGFPDLPEPREDVIVDGPHFVRGPYFRPSNLEVFQS</sequence>
<dbReference type="EMBL" id="KV425639">
    <property type="protein sequence ID" value="KZT19534.1"/>
    <property type="molecule type" value="Genomic_DNA"/>
</dbReference>
<dbReference type="AlphaFoldDB" id="A0A165NEK4"/>
<dbReference type="OrthoDB" id="2745518at2759"/>
<dbReference type="Proteomes" id="UP000076761">
    <property type="component" value="Unassembled WGS sequence"/>
</dbReference>
<dbReference type="STRING" id="1314782.A0A165NEK4"/>
<proteinExistence type="predicted"/>
<organism evidence="1 2">
    <name type="scientific">Neolentinus lepideus HHB14362 ss-1</name>
    <dbReference type="NCBI Taxonomy" id="1314782"/>
    <lineage>
        <taxon>Eukaryota</taxon>
        <taxon>Fungi</taxon>
        <taxon>Dikarya</taxon>
        <taxon>Basidiomycota</taxon>
        <taxon>Agaricomycotina</taxon>
        <taxon>Agaricomycetes</taxon>
        <taxon>Gloeophyllales</taxon>
        <taxon>Gloeophyllaceae</taxon>
        <taxon>Neolentinus</taxon>
    </lineage>
</organism>
<evidence type="ECO:0000313" key="2">
    <source>
        <dbReference type="Proteomes" id="UP000076761"/>
    </source>
</evidence>
<gene>
    <name evidence="1" type="ORF">NEOLEDRAFT_1141997</name>
</gene>
<dbReference type="InParanoid" id="A0A165NEK4"/>
<accession>A0A165NEK4</accession>